<comment type="similarity">
    <text evidence="1">Belongs to the PPR family. P subfamily.</text>
</comment>
<dbReference type="PANTHER" id="PTHR47447">
    <property type="entry name" value="OS03G0856100 PROTEIN"/>
    <property type="match status" value="1"/>
</dbReference>
<reference evidence="4 5" key="1">
    <citation type="journal article" date="2018" name="Proc. Natl. Acad. Sci. U.S.A.">
        <title>Draft genome sequence of Camellia sinensis var. sinensis provides insights into the evolution of the tea genome and tea quality.</title>
        <authorList>
            <person name="Wei C."/>
            <person name="Yang H."/>
            <person name="Wang S."/>
            <person name="Zhao J."/>
            <person name="Liu C."/>
            <person name="Gao L."/>
            <person name="Xia E."/>
            <person name="Lu Y."/>
            <person name="Tai Y."/>
            <person name="She G."/>
            <person name="Sun J."/>
            <person name="Cao H."/>
            <person name="Tong W."/>
            <person name="Gao Q."/>
            <person name="Li Y."/>
            <person name="Deng W."/>
            <person name="Jiang X."/>
            <person name="Wang W."/>
            <person name="Chen Q."/>
            <person name="Zhang S."/>
            <person name="Li H."/>
            <person name="Wu J."/>
            <person name="Wang P."/>
            <person name="Li P."/>
            <person name="Shi C."/>
            <person name="Zheng F."/>
            <person name="Jian J."/>
            <person name="Huang B."/>
            <person name="Shan D."/>
            <person name="Shi M."/>
            <person name="Fang C."/>
            <person name="Yue Y."/>
            <person name="Li F."/>
            <person name="Li D."/>
            <person name="Wei S."/>
            <person name="Han B."/>
            <person name="Jiang C."/>
            <person name="Yin Y."/>
            <person name="Xia T."/>
            <person name="Zhang Z."/>
            <person name="Bennetzen J.L."/>
            <person name="Zhao S."/>
            <person name="Wan X."/>
        </authorList>
    </citation>
    <scope>NUCLEOTIDE SEQUENCE [LARGE SCALE GENOMIC DNA]</scope>
    <source>
        <strain evidence="5">cv. Shuchazao</strain>
        <tissue evidence="4">Leaf</tissue>
    </source>
</reference>
<dbReference type="InterPro" id="IPR002885">
    <property type="entry name" value="PPR_rpt"/>
</dbReference>
<feature type="repeat" description="PPR" evidence="3">
    <location>
        <begin position="445"/>
        <end position="479"/>
    </location>
</feature>
<accession>A0A4V3WR96</accession>
<dbReference type="EMBL" id="SDRB02000303">
    <property type="protein sequence ID" value="THG23467.1"/>
    <property type="molecule type" value="Genomic_DNA"/>
</dbReference>
<keyword evidence="2" id="KW-0677">Repeat</keyword>
<evidence type="ECO:0000256" key="1">
    <source>
        <dbReference type="ARBA" id="ARBA00007626"/>
    </source>
</evidence>
<evidence type="ECO:0000313" key="5">
    <source>
        <dbReference type="Proteomes" id="UP000306102"/>
    </source>
</evidence>
<dbReference type="PANTHER" id="PTHR47447:SF23">
    <property type="entry name" value="PENTACOTRIPEPTIDE-REPEAT REGION OF PRORP DOMAIN-CONTAINING PROTEIN"/>
    <property type="match status" value="1"/>
</dbReference>
<feature type="repeat" description="PPR" evidence="3">
    <location>
        <begin position="550"/>
        <end position="584"/>
    </location>
</feature>
<evidence type="ECO:0000256" key="2">
    <source>
        <dbReference type="ARBA" id="ARBA00022737"/>
    </source>
</evidence>
<keyword evidence="5" id="KW-1185">Reference proteome</keyword>
<feature type="repeat" description="PPR" evidence="3">
    <location>
        <begin position="410"/>
        <end position="444"/>
    </location>
</feature>
<dbReference type="PROSITE" id="PS51375">
    <property type="entry name" value="PPR"/>
    <property type="match status" value="5"/>
</dbReference>
<feature type="repeat" description="PPR" evidence="3">
    <location>
        <begin position="340"/>
        <end position="374"/>
    </location>
</feature>
<dbReference type="Proteomes" id="UP000306102">
    <property type="component" value="Unassembled WGS sequence"/>
</dbReference>
<dbReference type="Pfam" id="PF13041">
    <property type="entry name" value="PPR_2"/>
    <property type="match status" value="3"/>
</dbReference>
<evidence type="ECO:0008006" key="6">
    <source>
        <dbReference type="Google" id="ProtNLM"/>
    </source>
</evidence>
<dbReference type="Gene3D" id="1.25.40.10">
    <property type="entry name" value="Tetratricopeptide repeat domain"/>
    <property type="match status" value="4"/>
</dbReference>
<protein>
    <recommendedName>
        <fullName evidence="6">Pentacotripeptide-repeat region of PRORP domain-containing protein</fullName>
    </recommendedName>
</protein>
<evidence type="ECO:0000313" key="4">
    <source>
        <dbReference type="EMBL" id="THG23467.1"/>
    </source>
</evidence>
<evidence type="ECO:0000256" key="3">
    <source>
        <dbReference type="PROSITE-ProRule" id="PRU00708"/>
    </source>
</evidence>
<feature type="repeat" description="PPR" evidence="3">
    <location>
        <begin position="305"/>
        <end position="339"/>
    </location>
</feature>
<gene>
    <name evidence="4" type="ORF">TEA_020372</name>
</gene>
<organism evidence="4 5">
    <name type="scientific">Camellia sinensis var. sinensis</name>
    <name type="common">China tea</name>
    <dbReference type="NCBI Taxonomy" id="542762"/>
    <lineage>
        <taxon>Eukaryota</taxon>
        <taxon>Viridiplantae</taxon>
        <taxon>Streptophyta</taxon>
        <taxon>Embryophyta</taxon>
        <taxon>Tracheophyta</taxon>
        <taxon>Spermatophyta</taxon>
        <taxon>Magnoliopsida</taxon>
        <taxon>eudicotyledons</taxon>
        <taxon>Gunneridae</taxon>
        <taxon>Pentapetalae</taxon>
        <taxon>asterids</taxon>
        <taxon>Ericales</taxon>
        <taxon>Theaceae</taxon>
        <taxon>Camellia</taxon>
    </lineage>
</organism>
<dbReference type="AlphaFoldDB" id="A0A4V3WR96"/>
<dbReference type="NCBIfam" id="TIGR00756">
    <property type="entry name" value="PPR"/>
    <property type="match status" value="6"/>
</dbReference>
<dbReference type="InterPro" id="IPR011990">
    <property type="entry name" value="TPR-like_helical_dom_sf"/>
</dbReference>
<sequence length="920" mass="104719">MGNGISDCDLVIQKMILLPTTLKPEDERLFSSSVFIMVVRDDGDGDGDGDGDVSGSGGIVLKCTFVEFRLDCILYWECMITLLLMHSPHRIMYNSPYFSVFGSESMRQNWLRIIPSLASNSITSSAQRNLCTRQLPADVQSIHTLPEELNGTVNSICDSLRKGLNWDALSRRYSSVELSNSMVEKVLLQLKEPIDAKCTLGFFHWSAQQKHFKHETSSYCIVIHILVRAKLIRDARTLLESVMKKSISCNSSRFSVVDSLLNSYKSCNSIPLVFDLLVQTYAKLRMIDTGFDVCQYLNEHGFTLSVISYNTLINVVQKSNQTSMVWKIYEHMIQKRTSPNSVTVRIMISALCKEGKLQETIDMLDRIHGKSCSPTVIVNTSLVFRILDERRVDEGMVLLKRMLQKNMILDTVSYSMIVYARVKLGSLDSAWDVYEEMLKRGFHANPFVYTSFIKAYCMEGRIDGAICLMQDMKNLGLKPFSETFDHLIMGCSHVGRLEESVNFCEKTMEMNFVPSCLAFNEMVGKLCQTRGTRQANEMLTNLLDKGFEPDQVTYSRLIAGYAKEGNIQEVLKLYYEMEYRSLSPGSLVFASLISCLCQCGKFEEAEKYLKNYLNYIVALLLVVALVHGVVASCLDNEPQLGRVPCLWRAWCMEATVDVNGVWRPLSPKLLLLRHRSHLLRFFDQASTALREVERPPLLPPPSPFFCYYQFAYLQTALRSELLYICCMSGEQSAFDLTVALCLPTMSEALAMNKLVAGFTKDVEEFAYHYAMEGKLIELAVLLIVAREKEINLMDQVEHEKLTRIHNKKTIMKLAMVLLEVFERAGSSIEEYHQLQLQQPDDLGSYALNLFLMRKHVKLNPVITHISTLLRKAIIWCSLEVQREHVGKDVALRLVEADFNLEAGDFDFSTGDWFENLIFNV</sequence>
<comment type="caution">
    <text evidence="4">The sequence shown here is derived from an EMBL/GenBank/DDBJ whole genome shotgun (WGS) entry which is preliminary data.</text>
</comment>
<name>A0A4V3WR96_CAMSN</name>
<proteinExistence type="inferred from homology"/>